<dbReference type="GO" id="GO:0000272">
    <property type="term" value="P:polysaccharide catabolic process"/>
    <property type="evidence" value="ECO:0007669"/>
    <property type="project" value="InterPro"/>
</dbReference>
<evidence type="ECO:0000256" key="5">
    <source>
        <dbReference type="SAM" id="SignalP"/>
    </source>
</evidence>
<dbReference type="InterPro" id="IPR008979">
    <property type="entry name" value="Galactose-bd-like_sf"/>
</dbReference>
<dbReference type="AlphaFoldDB" id="A0AAE0H166"/>
<protein>
    <recommendedName>
        <fullName evidence="10">Cellulase</fullName>
    </recommendedName>
</protein>
<dbReference type="Proteomes" id="UP001190700">
    <property type="component" value="Unassembled WGS sequence"/>
</dbReference>
<dbReference type="EMBL" id="LGRX02000620">
    <property type="protein sequence ID" value="KAK3288067.1"/>
    <property type="molecule type" value="Genomic_DNA"/>
</dbReference>
<dbReference type="Pfam" id="PF00150">
    <property type="entry name" value="Cellulase"/>
    <property type="match status" value="1"/>
</dbReference>
<evidence type="ECO:0008006" key="10">
    <source>
        <dbReference type="Google" id="ProtNLM"/>
    </source>
</evidence>
<name>A0AAE0H166_9CHLO</name>
<accession>A0AAE0H166</accession>
<feature type="compositionally biased region" description="Pro residues" evidence="4">
    <location>
        <begin position="269"/>
        <end position="278"/>
    </location>
</feature>
<evidence type="ECO:0000256" key="1">
    <source>
        <dbReference type="ARBA" id="ARBA00005641"/>
    </source>
</evidence>
<dbReference type="PANTHER" id="PTHR34142">
    <property type="entry name" value="ENDO-BETA-1,4-GLUCANASE A"/>
    <property type="match status" value="1"/>
</dbReference>
<feature type="compositionally biased region" description="Pro residues" evidence="4">
    <location>
        <begin position="688"/>
        <end position="731"/>
    </location>
</feature>
<dbReference type="Gene3D" id="2.60.120.260">
    <property type="entry name" value="Galactose-binding domain-like"/>
    <property type="match status" value="1"/>
</dbReference>
<dbReference type="InterPro" id="IPR001547">
    <property type="entry name" value="Glyco_hydro_5"/>
</dbReference>
<evidence type="ECO:0000259" key="6">
    <source>
        <dbReference type="Pfam" id="PF00150"/>
    </source>
</evidence>
<keyword evidence="5" id="KW-0732">Signal</keyword>
<proteinExistence type="inferred from homology"/>
<organism evidence="8 9">
    <name type="scientific">Cymbomonas tetramitiformis</name>
    <dbReference type="NCBI Taxonomy" id="36881"/>
    <lineage>
        <taxon>Eukaryota</taxon>
        <taxon>Viridiplantae</taxon>
        <taxon>Chlorophyta</taxon>
        <taxon>Pyramimonadophyceae</taxon>
        <taxon>Pyramimonadales</taxon>
        <taxon>Pyramimonadaceae</taxon>
        <taxon>Cymbomonas</taxon>
    </lineage>
</organism>
<feature type="domain" description="Glycoside hydrolase family 5" evidence="6">
    <location>
        <begin position="396"/>
        <end position="647"/>
    </location>
</feature>
<dbReference type="Pfam" id="PF03067">
    <property type="entry name" value="LPMO_10"/>
    <property type="match status" value="1"/>
</dbReference>
<evidence type="ECO:0000256" key="4">
    <source>
        <dbReference type="SAM" id="MobiDB-lite"/>
    </source>
</evidence>
<evidence type="ECO:0000256" key="3">
    <source>
        <dbReference type="ARBA" id="ARBA00023295"/>
    </source>
</evidence>
<feature type="region of interest" description="Disordered" evidence="4">
    <location>
        <begin position="684"/>
        <end position="738"/>
    </location>
</feature>
<keyword evidence="9" id="KW-1185">Reference proteome</keyword>
<feature type="chain" id="PRO_5042005683" description="Cellulase" evidence="5">
    <location>
        <begin position="20"/>
        <end position="898"/>
    </location>
</feature>
<evidence type="ECO:0000313" key="8">
    <source>
        <dbReference type="EMBL" id="KAK3288067.1"/>
    </source>
</evidence>
<keyword evidence="2" id="KW-0378">Hydrolase</keyword>
<dbReference type="InterPro" id="IPR018087">
    <property type="entry name" value="Glyco_hydro_5_CS"/>
</dbReference>
<dbReference type="GO" id="GO:0004553">
    <property type="term" value="F:hydrolase activity, hydrolyzing O-glycosyl compounds"/>
    <property type="evidence" value="ECO:0007669"/>
    <property type="project" value="InterPro"/>
</dbReference>
<dbReference type="SUPFAM" id="SSF49785">
    <property type="entry name" value="Galactose-binding domain-like"/>
    <property type="match status" value="1"/>
</dbReference>
<reference evidence="8 9" key="1">
    <citation type="journal article" date="2015" name="Genome Biol. Evol.">
        <title>Comparative Genomics of a Bacterivorous Green Alga Reveals Evolutionary Causalities and Consequences of Phago-Mixotrophic Mode of Nutrition.</title>
        <authorList>
            <person name="Burns J.A."/>
            <person name="Paasch A."/>
            <person name="Narechania A."/>
            <person name="Kim E."/>
        </authorList>
    </citation>
    <scope>NUCLEOTIDE SEQUENCE [LARGE SCALE GENOMIC DNA]</scope>
    <source>
        <strain evidence="8 9">PLY_AMNH</strain>
    </source>
</reference>
<dbReference type="PANTHER" id="PTHR34142:SF1">
    <property type="entry name" value="GLYCOSIDE HYDROLASE FAMILY 5 DOMAIN-CONTAINING PROTEIN"/>
    <property type="match status" value="1"/>
</dbReference>
<feature type="region of interest" description="Disordered" evidence="4">
    <location>
        <begin position="263"/>
        <end position="301"/>
    </location>
</feature>
<keyword evidence="3" id="KW-0326">Glycosidase</keyword>
<dbReference type="Gene3D" id="3.20.20.80">
    <property type="entry name" value="Glycosidases"/>
    <property type="match status" value="1"/>
</dbReference>
<dbReference type="InterPro" id="IPR017853">
    <property type="entry name" value="GH"/>
</dbReference>
<feature type="signal peptide" evidence="5">
    <location>
        <begin position="1"/>
        <end position="19"/>
    </location>
</feature>
<sequence length="898" mass="96517">MAPVAFFFALVALADSVNGHGYLTIPRSRNAVANEDGEWWCPDGYCESCSATEGLCPRPEDCPHCLNRAGGADGLCGIVDDRNYMHPENMNGAPILVPPLQATYAKGALVEVDFVIHAHHKGHVELHLCPESMTTNQECFDAHPLTFVADLLCDEPAQPDPSFPERGYLCPYNGQTQNGGPITGMPYRHVYRLPEGVQCERCLLQWYYLTANSCAPPGYRNYAFPQATWFQTSLPDCGIIPEDGVGGPEQFWNCADVSISNNELTPSPSLTPAPPSASHPPQASSPPSVQQPSPSPVPAPPPLPGTSPGCCSWNNCGECGDTAGWCGASRTRCEDSCSGQWCGAAAPAPTPTPTPTPTPSMTCEDLEGNPDPVDSSGFALAHGKLSLGGERGIQLVDQFGEPLQLMGMSSHGVHWFPECYTFQSLEHLVKHWGITVFRAAMYIGEGGYSQNRGHRDLVMDIVDWCEELGIYVVIDWHVLTPGDPNYWLDGAGAESGTSALEFWEEMAEEHRGKSHVLYEIANEPNGVGWGSVKAFSDTIIAAIRAIDPETVILVGTTTWSQDIHLAAAQPVASPYNVMYTFHFYAGTHADLMARVREVSGQIPVFVSEWGTSEASGNNGPFLDTAREFLELFAERRISWAQWSYADKAETSAALSPGACAARLWNATSCSGAFVRSYIKNAMSLSPSPASPSPPSSPSPPPSIPGTSPPPPSPPPSPSLPPSIPGTSPPPCANSVMPDPEMSSNATWTFWAHRTLAGANATWGAYGESGAPAVRVAIQNGGTKRWHVKLAQKDVLLQPDEEYLVQVKVKANRGVNIQLRMLSDCGTIVSESTLDVTSTWRVITSEFHVDVRVNAKLMILFGRSSMAGAIVDIDTVDVAGTCSSPTTKNVNVGHRKLLS</sequence>
<gene>
    <name evidence="8" type="ORF">CYMTET_4447</name>
</gene>
<comment type="caution">
    <text evidence="8">The sequence shown here is derived from an EMBL/GenBank/DDBJ whole genome shotgun (WGS) entry which is preliminary data.</text>
</comment>
<feature type="compositionally biased region" description="Low complexity" evidence="4">
    <location>
        <begin position="279"/>
        <end position="292"/>
    </location>
</feature>
<comment type="similarity">
    <text evidence="1">Belongs to the glycosyl hydrolase 5 (cellulase A) family.</text>
</comment>
<evidence type="ECO:0000313" key="9">
    <source>
        <dbReference type="Proteomes" id="UP001190700"/>
    </source>
</evidence>
<dbReference type="SUPFAM" id="SSF51445">
    <property type="entry name" value="(Trans)glycosidases"/>
    <property type="match status" value="1"/>
</dbReference>
<feature type="domain" description="Chitin-binding type-4" evidence="7">
    <location>
        <begin position="20"/>
        <end position="257"/>
    </location>
</feature>
<evidence type="ECO:0000259" key="7">
    <source>
        <dbReference type="Pfam" id="PF03067"/>
    </source>
</evidence>
<dbReference type="PROSITE" id="PS00659">
    <property type="entry name" value="GLYCOSYL_HYDROL_F5"/>
    <property type="match status" value="1"/>
</dbReference>
<dbReference type="InterPro" id="IPR004302">
    <property type="entry name" value="Cellulose/chitin-bd_N"/>
</dbReference>
<evidence type="ECO:0000256" key="2">
    <source>
        <dbReference type="ARBA" id="ARBA00022801"/>
    </source>
</evidence>